<keyword evidence="2" id="KW-1185">Reference proteome</keyword>
<organism evidence="1 2">
    <name type="scientific">Candidatus Thiothrix anitrata</name>
    <dbReference type="NCBI Taxonomy" id="2823902"/>
    <lineage>
        <taxon>Bacteria</taxon>
        <taxon>Pseudomonadati</taxon>
        <taxon>Pseudomonadota</taxon>
        <taxon>Gammaproteobacteria</taxon>
        <taxon>Thiotrichales</taxon>
        <taxon>Thiotrichaceae</taxon>
        <taxon>Thiothrix</taxon>
    </lineage>
</organism>
<name>A0ABX7X848_9GAMM</name>
<proteinExistence type="predicted"/>
<protein>
    <recommendedName>
        <fullName evidence="3">Tetratricopeptide repeat protein</fullName>
    </recommendedName>
</protein>
<dbReference type="EMBL" id="CP072800">
    <property type="protein sequence ID" value="QTR51164.1"/>
    <property type="molecule type" value="Genomic_DNA"/>
</dbReference>
<dbReference type="Proteomes" id="UP000672027">
    <property type="component" value="Chromosome"/>
</dbReference>
<gene>
    <name evidence="1" type="ORF">J8380_06325</name>
</gene>
<accession>A0ABX7X848</accession>
<dbReference type="SUPFAM" id="SSF48452">
    <property type="entry name" value="TPR-like"/>
    <property type="match status" value="1"/>
</dbReference>
<dbReference type="InterPro" id="IPR011990">
    <property type="entry name" value="TPR-like_helical_dom_sf"/>
</dbReference>
<dbReference type="Gene3D" id="1.25.40.10">
    <property type="entry name" value="Tetratricopeptide repeat domain"/>
    <property type="match status" value="1"/>
</dbReference>
<reference evidence="1 2" key="1">
    <citation type="submission" date="2021-04" db="EMBL/GenBank/DDBJ databases">
        <title>Genomics, taxonomy and metabolism of representatives of sulfur bacteria of the genus Thiothrix: Thiothrix fructosivorans QT, Thiothrix unzii A1T and three new species, Thiothrix subterranea sp. nov., Thiothrix litoralis sp. nov. and 'Candidatus Thiothrix anitrata' sp. nov.</title>
        <authorList>
            <person name="Ravin N.V."/>
            <person name="Smolyakov D."/>
            <person name="Rudenko T.S."/>
            <person name="Mardanov A.V."/>
            <person name="Beletsky A.V."/>
            <person name="Markov N.D."/>
            <person name="Fomenkov A.I."/>
            <person name="Roberts R.J."/>
            <person name="Karnachuk O.V."/>
            <person name="Novikov A."/>
            <person name="Grabovich M.Y."/>
        </authorList>
    </citation>
    <scope>NUCLEOTIDE SEQUENCE [LARGE SCALE GENOMIC DNA]</scope>
    <source>
        <strain evidence="1 2">A52</strain>
    </source>
</reference>
<evidence type="ECO:0008006" key="3">
    <source>
        <dbReference type="Google" id="ProtNLM"/>
    </source>
</evidence>
<sequence length="371" mass="42687">MAIPITKDFIGKLLQMMKQEAPNTLRRVDRQKVLDSLARRGITLPQPVLCTDAPMHTEDLDKMPGKDRDAYETLYHAMCNQDAPRKIHTKALQTGYALREKYPHIPSIYNYIHGLNFLLGKSDEAFAVLQETVERFPNYLFGKIGLAEHYLKSAEYHKIPAVFAHKFELHQHFPEGTSEFHVSEALAFYSVIGVYHAYTGDIAQALVCYFMIANLNPEHRSTKHLAYHITLADMDKKIAHQDLLEDFLQPENTEEQWDEDTIDDPTEAMYLMEQMKAHLPIIVTPTKHLVHSEVGKDKKLKINDKLKVVAVDYAGDEGGILCTIPRMKEILAVSLSHVMLDKKHPLYKYARNYQLRRIKTLASQQQYRAPF</sequence>
<evidence type="ECO:0000313" key="1">
    <source>
        <dbReference type="EMBL" id="QTR51164.1"/>
    </source>
</evidence>
<dbReference type="RefSeq" id="WP_210229334.1">
    <property type="nucleotide sequence ID" value="NZ_CP072800.1"/>
</dbReference>
<evidence type="ECO:0000313" key="2">
    <source>
        <dbReference type="Proteomes" id="UP000672027"/>
    </source>
</evidence>